<dbReference type="PROSITE" id="PS00059">
    <property type="entry name" value="ADH_ZINC"/>
    <property type="match status" value="1"/>
</dbReference>
<evidence type="ECO:0000259" key="7">
    <source>
        <dbReference type="Pfam" id="PF08240"/>
    </source>
</evidence>
<keyword evidence="9" id="KW-1185">Reference proteome</keyword>
<evidence type="ECO:0000259" key="6">
    <source>
        <dbReference type="Pfam" id="PF00107"/>
    </source>
</evidence>
<dbReference type="Proteomes" id="UP000221369">
    <property type="component" value="Unassembled WGS sequence"/>
</dbReference>
<comment type="cofactor">
    <cofactor evidence="1 5">
        <name>Zn(2+)</name>
        <dbReference type="ChEBI" id="CHEBI:29105"/>
    </cofactor>
</comment>
<organism evidence="8 9">
    <name type="scientific">Paramicrobacterium agarici</name>
    <dbReference type="NCBI Taxonomy" id="630514"/>
    <lineage>
        <taxon>Bacteria</taxon>
        <taxon>Bacillati</taxon>
        <taxon>Actinomycetota</taxon>
        <taxon>Actinomycetes</taxon>
        <taxon>Micrococcales</taxon>
        <taxon>Microbacteriaceae</taxon>
        <taxon>Paramicrobacterium</taxon>
    </lineage>
</organism>
<evidence type="ECO:0000313" key="8">
    <source>
        <dbReference type="EMBL" id="PFG29903.1"/>
    </source>
</evidence>
<sequence length="333" mass="35654">MTEAITNTSAHFQGSGVVSFTTEQLRDVRPGLARIRVDVCALCGSDKRLLASGAAVVPGHEVVGTVVESAPGAPEAGTRVVVFIPVSCGECKACLEHQNNRCYNLEGLMGWQFDGGFAEYMDVPPQCLIPVPDDIPSDVAVLALDTFGTAAHALRLGARTQPVGIQNLLVIGCGPLGLGVISVALAMGIPSVHAWDPNESRLGLAQKLGATAARDLESINQYQVVAEVSGAEPARATAQNLVEPGGAILALGESNDPYVMPATPRWRRTDCFTVRSFYFPPSEVADNWDLLRSHGARLRDTIMTPTRLGDLEETFTRFLDGDFVKPYITHEEN</sequence>
<dbReference type="AlphaFoldDB" id="A0A2A9DTH8"/>
<evidence type="ECO:0000313" key="9">
    <source>
        <dbReference type="Proteomes" id="UP000221369"/>
    </source>
</evidence>
<evidence type="ECO:0000256" key="4">
    <source>
        <dbReference type="ARBA" id="ARBA00023002"/>
    </source>
</evidence>
<comment type="similarity">
    <text evidence="5">Belongs to the zinc-containing alcohol dehydrogenase family.</text>
</comment>
<feature type="domain" description="Alcohol dehydrogenase-like N-terminal" evidence="7">
    <location>
        <begin position="30"/>
        <end position="133"/>
    </location>
</feature>
<dbReference type="PANTHER" id="PTHR43401">
    <property type="entry name" value="L-THREONINE 3-DEHYDROGENASE"/>
    <property type="match status" value="1"/>
</dbReference>
<keyword evidence="2 5" id="KW-0479">Metal-binding</keyword>
<dbReference type="InterPro" id="IPR013154">
    <property type="entry name" value="ADH-like_N"/>
</dbReference>
<proteinExistence type="inferred from homology"/>
<evidence type="ECO:0000256" key="2">
    <source>
        <dbReference type="ARBA" id="ARBA00022723"/>
    </source>
</evidence>
<dbReference type="Pfam" id="PF08240">
    <property type="entry name" value="ADH_N"/>
    <property type="match status" value="1"/>
</dbReference>
<dbReference type="InterPro" id="IPR011032">
    <property type="entry name" value="GroES-like_sf"/>
</dbReference>
<dbReference type="GO" id="GO:0016491">
    <property type="term" value="F:oxidoreductase activity"/>
    <property type="evidence" value="ECO:0007669"/>
    <property type="project" value="UniProtKB-KW"/>
</dbReference>
<keyword evidence="4" id="KW-0560">Oxidoreductase</keyword>
<dbReference type="InterPro" id="IPR002328">
    <property type="entry name" value="ADH_Zn_CS"/>
</dbReference>
<evidence type="ECO:0000256" key="3">
    <source>
        <dbReference type="ARBA" id="ARBA00022833"/>
    </source>
</evidence>
<dbReference type="Gene3D" id="3.40.50.720">
    <property type="entry name" value="NAD(P)-binding Rossmann-like Domain"/>
    <property type="match status" value="1"/>
</dbReference>
<gene>
    <name evidence="8" type="ORF">ATJ78_0822</name>
</gene>
<dbReference type="SUPFAM" id="SSF50129">
    <property type="entry name" value="GroES-like"/>
    <property type="match status" value="1"/>
</dbReference>
<feature type="domain" description="Alcohol dehydrogenase-like C-terminal" evidence="6">
    <location>
        <begin position="175"/>
        <end position="266"/>
    </location>
</feature>
<keyword evidence="3 5" id="KW-0862">Zinc</keyword>
<dbReference type="EMBL" id="PDJE01000001">
    <property type="protein sequence ID" value="PFG29903.1"/>
    <property type="molecule type" value="Genomic_DNA"/>
</dbReference>
<accession>A0A2A9DTH8</accession>
<dbReference type="InterPro" id="IPR013149">
    <property type="entry name" value="ADH-like_C"/>
</dbReference>
<dbReference type="Pfam" id="PF00107">
    <property type="entry name" value="ADH_zinc_N"/>
    <property type="match status" value="1"/>
</dbReference>
<dbReference type="InterPro" id="IPR050129">
    <property type="entry name" value="Zn_alcohol_dh"/>
</dbReference>
<dbReference type="InterPro" id="IPR036291">
    <property type="entry name" value="NAD(P)-bd_dom_sf"/>
</dbReference>
<dbReference type="GO" id="GO:0008270">
    <property type="term" value="F:zinc ion binding"/>
    <property type="evidence" value="ECO:0007669"/>
    <property type="project" value="InterPro"/>
</dbReference>
<protein>
    <submittedName>
        <fullName evidence="8">L-iditol 2-dehydrogenase</fullName>
    </submittedName>
</protein>
<dbReference type="RefSeq" id="WP_098406426.1">
    <property type="nucleotide sequence ID" value="NZ_PDJE01000001.1"/>
</dbReference>
<name>A0A2A9DTH8_9MICO</name>
<reference evidence="8 9" key="1">
    <citation type="submission" date="2017-10" db="EMBL/GenBank/DDBJ databases">
        <title>Sequencing the genomes of 1000 actinobacteria strains.</title>
        <authorList>
            <person name="Klenk H.-P."/>
        </authorList>
    </citation>
    <scope>NUCLEOTIDE SEQUENCE [LARGE SCALE GENOMIC DNA]</scope>
    <source>
        <strain evidence="8 9">DSM 21798</strain>
    </source>
</reference>
<dbReference type="Gene3D" id="3.90.180.10">
    <property type="entry name" value="Medium-chain alcohol dehydrogenases, catalytic domain"/>
    <property type="match status" value="1"/>
</dbReference>
<dbReference type="SUPFAM" id="SSF51735">
    <property type="entry name" value="NAD(P)-binding Rossmann-fold domains"/>
    <property type="match status" value="1"/>
</dbReference>
<evidence type="ECO:0000256" key="5">
    <source>
        <dbReference type="RuleBase" id="RU361277"/>
    </source>
</evidence>
<comment type="caution">
    <text evidence="8">The sequence shown here is derived from an EMBL/GenBank/DDBJ whole genome shotgun (WGS) entry which is preliminary data.</text>
</comment>
<evidence type="ECO:0000256" key="1">
    <source>
        <dbReference type="ARBA" id="ARBA00001947"/>
    </source>
</evidence>
<dbReference type="PANTHER" id="PTHR43401:SF2">
    <property type="entry name" value="L-THREONINE 3-DEHYDROGENASE"/>
    <property type="match status" value="1"/>
</dbReference>